<protein>
    <submittedName>
        <fullName evidence="1">Uncharacterized protein</fullName>
    </submittedName>
</protein>
<evidence type="ECO:0000313" key="2">
    <source>
        <dbReference type="Proteomes" id="UP001190700"/>
    </source>
</evidence>
<dbReference type="EMBL" id="LGRX02003628">
    <property type="protein sequence ID" value="KAK3281935.1"/>
    <property type="molecule type" value="Genomic_DNA"/>
</dbReference>
<sequence length="329" mass="35982">MQMAAVNVQACPQPIDNSYGEYDITPYQECGVCETVRHTLKLGLDETTREYVNESCGNKNNSVLSRPYAQLGSVDVSMELNCCCAEIWSVSTDGGIIMPAGKTGSCWNPTDKSLVEEIAAKLNERKVARGNIGLMKLHNANGEELSKVATMLDSIAASRNVAIPPLAITMDRHEFPNKKYDVQNQQEIPRCFCFQICPDSYQTQLLLEEDEVIKVVRTPCSQTSSRRPYAQLGVVSKEDNTQAGECDLCAGCKAIGGHAVAIDAWQVKPGYGTERALVEEIANDLQNRKVALGNIGQLKKAEQIAEVVQYIKQTANILGNELGATVKSF</sequence>
<keyword evidence="2" id="KW-1185">Reference proteome</keyword>
<comment type="caution">
    <text evidence="1">The sequence shown here is derived from an EMBL/GenBank/DDBJ whole genome shotgun (WGS) entry which is preliminary data.</text>
</comment>
<reference evidence="1 2" key="1">
    <citation type="journal article" date="2015" name="Genome Biol. Evol.">
        <title>Comparative Genomics of a Bacterivorous Green Alga Reveals Evolutionary Causalities and Consequences of Phago-Mixotrophic Mode of Nutrition.</title>
        <authorList>
            <person name="Burns J.A."/>
            <person name="Paasch A."/>
            <person name="Narechania A."/>
            <person name="Kim E."/>
        </authorList>
    </citation>
    <scope>NUCLEOTIDE SEQUENCE [LARGE SCALE GENOMIC DNA]</scope>
    <source>
        <strain evidence="1 2">PLY_AMNH</strain>
    </source>
</reference>
<evidence type="ECO:0000313" key="1">
    <source>
        <dbReference type="EMBL" id="KAK3281935.1"/>
    </source>
</evidence>
<gene>
    <name evidence="1" type="ORF">CYMTET_10304</name>
</gene>
<accession>A0AAE0GPE9</accession>
<dbReference type="Proteomes" id="UP001190700">
    <property type="component" value="Unassembled WGS sequence"/>
</dbReference>
<proteinExistence type="predicted"/>
<dbReference type="AlphaFoldDB" id="A0AAE0GPE9"/>
<name>A0AAE0GPE9_9CHLO</name>
<organism evidence="1 2">
    <name type="scientific">Cymbomonas tetramitiformis</name>
    <dbReference type="NCBI Taxonomy" id="36881"/>
    <lineage>
        <taxon>Eukaryota</taxon>
        <taxon>Viridiplantae</taxon>
        <taxon>Chlorophyta</taxon>
        <taxon>Pyramimonadophyceae</taxon>
        <taxon>Pyramimonadales</taxon>
        <taxon>Pyramimonadaceae</taxon>
        <taxon>Cymbomonas</taxon>
    </lineage>
</organism>